<evidence type="ECO:0000313" key="1">
    <source>
        <dbReference type="EMBL" id="GIY47859.1"/>
    </source>
</evidence>
<keyword evidence="2" id="KW-1185">Reference proteome</keyword>
<name>A0AAV4TRN2_CAEEX</name>
<organism evidence="1 2">
    <name type="scientific">Caerostris extrusa</name>
    <name type="common">Bark spider</name>
    <name type="synonym">Caerostris bankana</name>
    <dbReference type="NCBI Taxonomy" id="172846"/>
    <lineage>
        <taxon>Eukaryota</taxon>
        <taxon>Metazoa</taxon>
        <taxon>Ecdysozoa</taxon>
        <taxon>Arthropoda</taxon>
        <taxon>Chelicerata</taxon>
        <taxon>Arachnida</taxon>
        <taxon>Araneae</taxon>
        <taxon>Araneomorphae</taxon>
        <taxon>Entelegynae</taxon>
        <taxon>Araneoidea</taxon>
        <taxon>Araneidae</taxon>
        <taxon>Caerostris</taxon>
    </lineage>
</organism>
<feature type="non-terminal residue" evidence="1">
    <location>
        <position position="32"/>
    </location>
</feature>
<protein>
    <submittedName>
        <fullName evidence="1">Uncharacterized protein</fullName>
    </submittedName>
</protein>
<comment type="caution">
    <text evidence="1">The sequence shown here is derived from an EMBL/GenBank/DDBJ whole genome shotgun (WGS) entry which is preliminary data.</text>
</comment>
<gene>
    <name evidence="1" type="ORF">CEXT_189441</name>
</gene>
<dbReference type="Proteomes" id="UP001054945">
    <property type="component" value="Unassembled WGS sequence"/>
</dbReference>
<dbReference type="EMBL" id="BPLR01011638">
    <property type="protein sequence ID" value="GIY47859.1"/>
    <property type="molecule type" value="Genomic_DNA"/>
</dbReference>
<dbReference type="AlphaFoldDB" id="A0AAV4TRN2"/>
<proteinExistence type="predicted"/>
<sequence>MDCQKKEIEESWGRRLSLCSIVNSLHRENILG</sequence>
<reference evidence="1 2" key="1">
    <citation type="submission" date="2021-06" db="EMBL/GenBank/DDBJ databases">
        <title>Caerostris extrusa draft genome.</title>
        <authorList>
            <person name="Kono N."/>
            <person name="Arakawa K."/>
        </authorList>
    </citation>
    <scope>NUCLEOTIDE SEQUENCE [LARGE SCALE GENOMIC DNA]</scope>
</reference>
<accession>A0AAV4TRN2</accession>
<evidence type="ECO:0000313" key="2">
    <source>
        <dbReference type="Proteomes" id="UP001054945"/>
    </source>
</evidence>